<dbReference type="OrthoDB" id="58106at2759"/>
<dbReference type="EMBL" id="KI913239">
    <property type="protein sequence ID" value="ETV65367.1"/>
    <property type="molecule type" value="Genomic_DNA"/>
</dbReference>
<sequence length="120" mass="13486">MTFRPLSKSTTSGHMKHIVEEKAGLTANLPDLEPQKAVYIEDKWSWSSYVYDPLARKRLILGSIGCFLLLLSFYFGYKAGTTAPGVQTLSTPQDLIPNILTNDTTLVRVKIPRKHKTPHN</sequence>
<organism evidence="2">
    <name type="scientific">Aphanomyces astaci</name>
    <name type="common">Crayfish plague agent</name>
    <dbReference type="NCBI Taxonomy" id="112090"/>
    <lineage>
        <taxon>Eukaryota</taxon>
        <taxon>Sar</taxon>
        <taxon>Stramenopiles</taxon>
        <taxon>Oomycota</taxon>
        <taxon>Saprolegniomycetes</taxon>
        <taxon>Saprolegniales</taxon>
        <taxon>Verrucalvaceae</taxon>
        <taxon>Aphanomyces</taxon>
    </lineage>
</organism>
<keyword evidence="1" id="KW-0812">Transmembrane</keyword>
<dbReference type="GeneID" id="20819893"/>
<feature type="transmembrane region" description="Helical" evidence="1">
    <location>
        <begin position="59"/>
        <end position="77"/>
    </location>
</feature>
<accession>W4FCZ3</accession>
<protein>
    <submittedName>
        <fullName evidence="2">Uncharacterized protein</fullName>
    </submittedName>
</protein>
<name>W4FCZ3_APHAT</name>
<dbReference type="AlphaFoldDB" id="W4FCZ3"/>
<keyword evidence="1" id="KW-0472">Membrane</keyword>
<reference evidence="2" key="1">
    <citation type="submission" date="2013-12" db="EMBL/GenBank/DDBJ databases">
        <title>The Genome Sequence of Aphanomyces astaci APO3.</title>
        <authorList>
            <consortium name="The Broad Institute Genomics Platform"/>
            <person name="Russ C."/>
            <person name="Tyler B."/>
            <person name="van West P."/>
            <person name="Dieguez-Uribeondo J."/>
            <person name="Young S.K."/>
            <person name="Zeng Q."/>
            <person name="Gargeya S."/>
            <person name="Fitzgerald M."/>
            <person name="Abouelleil A."/>
            <person name="Alvarado L."/>
            <person name="Chapman S.B."/>
            <person name="Gainer-Dewar J."/>
            <person name="Goldberg J."/>
            <person name="Griggs A."/>
            <person name="Gujja S."/>
            <person name="Hansen M."/>
            <person name="Howarth C."/>
            <person name="Imamovic A."/>
            <person name="Ireland A."/>
            <person name="Larimer J."/>
            <person name="McCowan C."/>
            <person name="Murphy C."/>
            <person name="Pearson M."/>
            <person name="Poon T.W."/>
            <person name="Priest M."/>
            <person name="Roberts A."/>
            <person name="Saif S."/>
            <person name="Shea T."/>
            <person name="Sykes S."/>
            <person name="Wortman J."/>
            <person name="Nusbaum C."/>
            <person name="Birren B."/>
        </authorList>
    </citation>
    <scope>NUCLEOTIDE SEQUENCE [LARGE SCALE GENOMIC DNA]</scope>
    <source>
        <strain evidence="2">APO3</strain>
    </source>
</reference>
<gene>
    <name evidence="2" type="ORF">H257_17897</name>
</gene>
<proteinExistence type="predicted"/>
<keyword evidence="1" id="KW-1133">Transmembrane helix</keyword>
<evidence type="ECO:0000256" key="1">
    <source>
        <dbReference type="SAM" id="Phobius"/>
    </source>
</evidence>
<evidence type="ECO:0000313" key="2">
    <source>
        <dbReference type="EMBL" id="ETV65367.1"/>
    </source>
</evidence>
<dbReference type="VEuPathDB" id="FungiDB:H257_17897"/>
<dbReference type="RefSeq" id="XP_009845162.1">
    <property type="nucleotide sequence ID" value="XM_009846860.1"/>
</dbReference>